<reference evidence="1 2" key="1">
    <citation type="submission" date="2020-08" db="EMBL/GenBank/DDBJ databases">
        <title>Bridging the membrane lipid divide: bacteria of the FCB group superphylum have the potential to synthesize archaeal ether lipids.</title>
        <authorList>
            <person name="Villanueva L."/>
            <person name="Von Meijenfeldt F.A.B."/>
            <person name="Westbye A.B."/>
            <person name="Yadav S."/>
            <person name="Hopmans E.C."/>
            <person name="Dutilh B.E."/>
            <person name="Sinninghe Damste J.S."/>
        </authorList>
    </citation>
    <scope>NUCLEOTIDE SEQUENCE [LARGE SCALE GENOMIC DNA]</scope>
    <source>
        <strain evidence="1">NIOZ-UU27</strain>
    </source>
</reference>
<name>A0A8J6N0V8_9DELT</name>
<gene>
    <name evidence="1" type="ORF">H8E19_12480</name>
</gene>
<accession>A0A8J6N0V8</accession>
<comment type="caution">
    <text evidence="1">The sequence shown here is derived from an EMBL/GenBank/DDBJ whole genome shotgun (WGS) entry which is preliminary data.</text>
</comment>
<dbReference type="AlphaFoldDB" id="A0A8J6N0V8"/>
<dbReference type="EMBL" id="JACNJD010000264">
    <property type="protein sequence ID" value="MBC8178213.1"/>
    <property type="molecule type" value="Genomic_DNA"/>
</dbReference>
<protein>
    <submittedName>
        <fullName evidence="1">Uncharacterized protein</fullName>
    </submittedName>
</protein>
<organism evidence="1 2">
    <name type="scientific">Candidatus Desulfacyla euxinica</name>
    <dbReference type="NCBI Taxonomy" id="2841693"/>
    <lineage>
        <taxon>Bacteria</taxon>
        <taxon>Deltaproteobacteria</taxon>
        <taxon>Candidatus Desulfacyla</taxon>
    </lineage>
</organism>
<sequence>MKCVICGIEIYSIEELLDQGWIPYFYEGEIEYGPACSECSGTLLQMGEDGAMELKEQYEGKIRYNDDFFYEVSEEEYLISIAIENSIQSILN</sequence>
<proteinExistence type="predicted"/>
<evidence type="ECO:0000313" key="1">
    <source>
        <dbReference type="EMBL" id="MBC8178213.1"/>
    </source>
</evidence>
<dbReference type="Proteomes" id="UP000650524">
    <property type="component" value="Unassembled WGS sequence"/>
</dbReference>
<evidence type="ECO:0000313" key="2">
    <source>
        <dbReference type="Proteomes" id="UP000650524"/>
    </source>
</evidence>